<dbReference type="eggNOG" id="COG0454">
    <property type="taxonomic scope" value="Bacteria"/>
</dbReference>
<dbReference type="Pfam" id="PF00583">
    <property type="entry name" value="Acetyltransf_1"/>
    <property type="match status" value="1"/>
</dbReference>
<dbReference type="PANTHER" id="PTHR47237:SF1">
    <property type="entry name" value="SLL0310 PROTEIN"/>
    <property type="match status" value="1"/>
</dbReference>
<dbReference type="InterPro" id="IPR052729">
    <property type="entry name" value="Acyl/Acetyltrans_Enzymes"/>
</dbReference>
<sequence>MKHSPEIITLNKKETQFMFDWASQEGWNPGLRDASTFFKAAHSHGALLGIKQNNQLAGVSAVFNHSHLFAYFGLYIVHPNLRGKGLGFEMTRHRLHLAGYRNIALDGVIDKCPTYRRTGFRAAHKNLRFCFRQKPGPTSKNVVALSDMTLIELLDYEQQELFPCRRKAYLKAWLTQKDAVGYCSLNNHKIQGYGVIRPCIEGYKIGPLFADTPDIAREILLALLSEAREAPVYCDIPEPNETGVQLFQSLGGQKTNFETIRMYNGYEPDLDYRRIFGQTSLEAG</sequence>
<dbReference type="InterPro" id="IPR016181">
    <property type="entry name" value="Acyl_CoA_acyltransferase"/>
</dbReference>
<dbReference type="InterPro" id="IPR000182">
    <property type="entry name" value="GNAT_dom"/>
</dbReference>
<evidence type="ECO:0000313" key="2">
    <source>
        <dbReference type="EMBL" id="KEQ14995.1"/>
    </source>
</evidence>
<dbReference type="PANTHER" id="PTHR47237">
    <property type="entry name" value="SLL0310 PROTEIN"/>
    <property type="match status" value="1"/>
</dbReference>
<dbReference type="GO" id="GO:0016747">
    <property type="term" value="F:acyltransferase activity, transferring groups other than amino-acyl groups"/>
    <property type="evidence" value="ECO:0007669"/>
    <property type="project" value="InterPro"/>
</dbReference>
<dbReference type="Proteomes" id="UP000028073">
    <property type="component" value="Unassembled WGS sequence"/>
</dbReference>
<name>A0A081N972_9GAMM</name>
<proteinExistence type="predicted"/>
<evidence type="ECO:0000313" key="3">
    <source>
        <dbReference type="Proteomes" id="UP000028073"/>
    </source>
</evidence>
<organism evidence="2 3">
    <name type="scientific">Endozoicomonas numazuensis</name>
    <dbReference type="NCBI Taxonomy" id="1137799"/>
    <lineage>
        <taxon>Bacteria</taxon>
        <taxon>Pseudomonadati</taxon>
        <taxon>Pseudomonadota</taxon>
        <taxon>Gammaproteobacteria</taxon>
        <taxon>Oceanospirillales</taxon>
        <taxon>Endozoicomonadaceae</taxon>
        <taxon>Endozoicomonas</taxon>
    </lineage>
</organism>
<protein>
    <recommendedName>
        <fullName evidence="1">N-acetyltransferase domain-containing protein</fullName>
    </recommendedName>
</protein>
<dbReference type="Gene3D" id="3.40.630.90">
    <property type="match status" value="1"/>
</dbReference>
<feature type="domain" description="N-acetyltransferase" evidence="1">
    <location>
        <begin position="5"/>
        <end position="137"/>
    </location>
</feature>
<comment type="caution">
    <text evidence="2">The sequence shown here is derived from an EMBL/GenBank/DDBJ whole genome shotgun (WGS) entry which is preliminary data.</text>
</comment>
<dbReference type="STRING" id="1137799.GZ78_24215"/>
<dbReference type="InterPro" id="IPR041496">
    <property type="entry name" value="YitH/HolE_GNAT"/>
</dbReference>
<dbReference type="EMBL" id="JOKH01000007">
    <property type="protein sequence ID" value="KEQ14995.1"/>
    <property type="molecule type" value="Genomic_DNA"/>
</dbReference>
<dbReference type="Pfam" id="PF18014">
    <property type="entry name" value="Acetyltransf_18"/>
    <property type="match status" value="1"/>
</dbReference>
<dbReference type="AlphaFoldDB" id="A0A081N972"/>
<dbReference type="PROSITE" id="PS51186">
    <property type="entry name" value="GNAT"/>
    <property type="match status" value="1"/>
</dbReference>
<dbReference type="RefSeq" id="WP_051786455.1">
    <property type="nucleotide sequence ID" value="NZ_JOKH01000007.1"/>
</dbReference>
<dbReference type="Gene3D" id="3.40.630.30">
    <property type="match status" value="1"/>
</dbReference>
<accession>A0A081N972</accession>
<evidence type="ECO:0000259" key="1">
    <source>
        <dbReference type="PROSITE" id="PS51186"/>
    </source>
</evidence>
<dbReference type="SUPFAM" id="SSF55729">
    <property type="entry name" value="Acyl-CoA N-acyltransferases (Nat)"/>
    <property type="match status" value="1"/>
</dbReference>
<gene>
    <name evidence="2" type="ORF">GZ78_24215</name>
</gene>
<dbReference type="CDD" id="cd04301">
    <property type="entry name" value="NAT_SF"/>
    <property type="match status" value="1"/>
</dbReference>
<keyword evidence="3" id="KW-1185">Reference proteome</keyword>
<reference evidence="2 3" key="1">
    <citation type="submission" date="2014-06" db="EMBL/GenBank/DDBJ databases">
        <title>Whole Genome Sequences of Three Symbiotic Endozoicomonas Bacteria.</title>
        <authorList>
            <person name="Neave M.J."/>
            <person name="Apprill A."/>
            <person name="Voolstra C.R."/>
        </authorList>
    </citation>
    <scope>NUCLEOTIDE SEQUENCE [LARGE SCALE GENOMIC DNA]</scope>
    <source>
        <strain evidence="2 3">DSM 25634</strain>
    </source>
</reference>